<keyword evidence="3" id="KW-1185">Reference proteome</keyword>
<dbReference type="Proteomes" id="UP000799118">
    <property type="component" value="Unassembled WGS sequence"/>
</dbReference>
<evidence type="ECO:0000313" key="3">
    <source>
        <dbReference type="Proteomes" id="UP000799118"/>
    </source>
</evidence>
<name>A0A6A4HNL7_9AGAR</name>
<gene>
    <name evidence="2" type="ORF">BT96DRAFT_993377</name>
</gene>
<reference evidence="2" key="1">
    <citation type="journal article" date="2019" name="Environ. Microbiol.">
        <title>Fungal ecological strategies reflected in gene transcription - a case study of two litter decomposers.</title>
        <authorList>
            <person name="Barbi F."/>
            <person name="Kohler A."/>
            <person name="Barry K."/>
            <person name="Baskaran P."/>
            <person name="Daum C."/>
            <person name="Fauchery L."/>
            <person name="Ihrmark K."/>
            <person name="Kuo A."/>
            <person name="LaButti K."/>
            <person name="Lipzen A."/>
            <person name="Morin E."/>
            <person name="Grigoriev I.V."/>
            <person name="Henrissat B."/>
            <person name="Lindahl B."/>
            <person name="Martin F."/>
        </authorList>
    </citation>
    <scope>NUCLEOTIDE SEQUENCE</scope>
    <source>
        <strain evidence="2">JB14</strain>
    </source>
</reference>
<sequence length="224" mass="26058">MTMERLLREDLSTIRDLQIWDLYTILDTELRQTDVVQMGRPLWSTVLKKRRRTSDEEGEDSGPRSGWLTSADPEGSGDWGNTESWAWGRVSSLWSDWNHSTTTTTLNLRAAGLTSARDDLRVMRRDFDGLPTREWSRLQLERFFGTEGSEPPTLTVSQVQDRQLEVRTELVFAQREVKDARREPWRENLSHWRVREAELEQTARELNSLMVIMGRDPSPLTNVP</sequence>
<evidence type="ECO:0000313" key="2">
    <source>
        <dbReference type="EMBL" id="KAE9400059.1"/>
    </source>
</evidence>
<organism evidence="2 3">
    <name type="scientific">Gymnopus androsaceus JB14</name>
    <dbReference type="NCBI Taxonomy" id="1447944"/>
    <lineage>
        <taxon>Eukaryota</taxon>
        <taxon>Fungi</taxon>
        <taxon>Dikarya</taxon>
        <taxon>Basidiomycota</taxon>
        <taxon>Agaricomycotina</taxon>
        <taxon>Agaricomycetes</taxon>
        <taxon>Agaricomycetidae</taxon>
        <taxon>Agaricales</taxon>
        <taxon>Marasmiineae</taxon>
        <taxon>Omphalotaceae</taxon>
        <taxon>Gymnopus</taxon>
    </lineage>
</organism>
<evidence type="ECO:0000256" key="1">
    <source>
        <dbReference type="SAM" id="MobiDB-lite"/>
    </source>
</evidence>
<accession>A0A6A4HNL7</accession>
<dbReference type="AlphaFoldDB" id="A0A6A4HNL7"/>
<protein>
    <submittedName>
        <fullName evidence="2">Uncharacterized protein</fullName>
    </submittedName>
</protein>
<proteinExistence type="predicted"/>
<dbReference type="EMBL" id="ML769461">
    <property type="protein sequence ID" value="KAE9400059.1"/>
    <property type="molecule type" value="Genomic_DNA"/>
</dbReference>
<feature type="region of interest" description="Disordered" evidence="1">
    <location>
        <begin position="49"/>
        <end position="81"/>
    </location>
</feature>